<proteinExistence type="predicted"/>
<gene>
    <name evidence="2" type="ORF">C0Q70_07944</name>
</gene>
<dbReference type="EMBL" id="PZQS01000004">
    <property type="protein sequence ID" value="PVD32505.1"/>
    <property type="molecule type" value="Genomic_DNA"/>
</dbReference>
<protein>
    <recommendedName>
        <fullName evidence="4">ShKT domain-containing protein</fullName>
    </recommendedName>
</protein>
<accession>A0A2T7PGE1</accession>
<feature type="region of interest" description="Disordered" evidence="1">
    <location>
        <begin position="183"/>
        <end position="278"/>
    </location>
</feature>
<reference evidence="2 3" key="1">
    <citation type="submission" date="2018-04" db="EMBL/GenBank/DDBJ databases">
        <title>The genome of golden apple snail Pomacea canaliculata provides insight into stress tolerance and invasive adaptation.</title>
        <authorList>
            <person name="Liu C."/>
            <person name="Liu B."/>
            <person name="Ren Y."/>
            <person name="Zhang Y."/>
            <person name="Wang H."/>
            <person name="Li S."/>
            <person name="Jiang F."/>
            <person name="Yin L."/>
            <person name="Zhang G."/>
            <person name="Qian W."/>
            <person name="Fan W."/>
        </authorList>
    </citation>
    <scope>NUCLEOTIDE SEQUENCE [LARGE SCALE GENOMIC DNA]</scope>
    <source>
        <strain evidence="2">SZHN2017</strain>
        <tissue evidence="2">Muscle</tissue>
    </source>
</reference>
<dbReference type="STRING" id="400727.A0A2T7PGE1"/>
<evidence type="ECO:0008006" key="4">
    <source>
        <dbReference type="Google" id="ProtNLM"/>
    </source>
</evidence>
<evidence type="ECO:0000313" key="3">
    <source>
        <dbReference type="Proteomes" id="UP000245119"/>
    </source>
</evidence>
<feature type="compositionally biased region" description="Low complexity" evidence="1">
    <location>
        <begin position="183"/>
        <end position="202"/>
    </location>
</feature>
<name>A0A2T7PGE1_POMCA</name>
<keyword evidence="3" id="KW-1185">Reference proteome</keyword>
<feature type="compositionally biased region" description="Polar residues" evidence="1">
    <location>
        <begin position="227"/>
        <end position="237"/>
    </location>
</feature>
<sequence length="435" mass="47962">MFGGAGWREVFHLSQVTLTRIPHIAFLRSSDSEGSEAGCTHLCPRQDNFDVKNEPFSLLHFDHIIDSAVCKCRNLSVSRQDRFLLKHVTCLRGSKEYNNLPRASCQNKMDTFFCEMAANCIDKFHVYLCPLTCSKCARHLADINSDCVINDCVNYIAINDCVNYIPSNVIAIVQPLHQQSDSSSTIVSTTSPSTSTFTQTSTLMPNQSRPTSPTTASATSQTLPAVTESTTAATMSSVPGRASIASPSTSTSTRTSAHTSTYQTSPRPETTTTGPQTSTMIAGSTIVSTMDTQKSSTPGRASITSTLLLYKTICFYQQQQSRHLKPSVCSQCGNLDGDLPCTDEEIFEADSSQCHDDTPYCMNDIIQTNGQMRMYKRCVNETICNSEWYMESSDKQQCTQFDPSIYKDDLVCHLCCYGDDCNANNVPPAEKLYKP</sequence>
<organism evidence="2 3">
    <name type="scientific">Pomacea canaliculata</name>
    <name type="common">Golden apple snail</name>
    <dbReference type="NCBI Taxonomy" id="400727"/>
    <lineage>
        <taxon>Eukaryota</taxon>
        <taxon>Metazoa</taxon>
        <taxon>Spiralia</taxon>
        <taxon>Lophotrochozoa</taxon>
        <taxon>Mollusca</taxon>
        <taxon>Gastropoda</taxon>
        <taxon>Caenogastropoda</taxon>
        <taxon>Architaenioglossa</taxon>
        <taxon>Ampullarioidea</taxon>
        <taxon>Ampullariidae</taxon>
        <taxon>Pomacea</taxon>
    </lineage>
</organism>
<evidence type="ECO:0000313" key="2">
    <source>
        <dbReference type="EMBL" id="PVD32505.1"/>
    </source>
</evidence>
<dbReference type="AlphaFoldDB" id="A0A2T7PGE1"/>
<dbReference type="Proteomes" id="UP000245119">
    <property type="component" value="Linkage Group LG4"/>
</dbReference>
<feature type="compositionally biased region" description="Low complexity" evidence="1">
    <location>
        <begin position="242"/>
        <end position="261"/>
    </location>
</feature>
<comment type="caution">
    <text evidence="2">The sequence shown here is derived from an EMBL/GenBank/DDBJ whole genome shotgun (WGS) entry which is preliminary data.</text>
</comment>
<evidence type="ECO:0000256" key="1">
    <source>
        <dbReference type="SAM" id="MobiDB-lite"/>
    </source>
</evidence>
<feature type="compositionally biased region" description="Low complexity" evidence="1">
    <location>
        <begin position="210"/>
        <end position="225"/>
    </location>
</feature>
<dbReference type="OrthoDB" id="6144913at2759"/>